<evidence type="ECO:0000313" key="2">
    <source>
        <dbReference type="EMBL" id="SMD15716.1"/>
    </source>
</evidence>
<dbReference type="GO" id="GO:0043565">
    <property type="term" value="F:sequence-specific DNA binding"/>
    <property type="evidence" value="ECO:0007669"/>
    <property type="project" value="InterPro"/>
</dbReference>
<dbReference type="SUPFAM" id="SSF48295">
    <property type="entry name" value="TrpR-like"/>
    <property type="match status" value="1"/>
</dbReference>
<organism evidence="2 3">
    <name type="scientific">Fulvimarina manganoxydans</name>
    <dbReference type="NCBI Taxonomy" id="937218"/>
    <lineage>
        <taxon>Bacteria</taxon>
        <taxon>Pseudomonadati</taxon>
        <taxon>Pseudomonadota</taxon>
        <taxon>Alphaproteobacteria</taxon>
        <taxon>Hyphomicrobiales</taxon>
        <taxon>Aurantimonadaceae</taxon>
        <taxon>Fulvimarina</taxon>
    </lineage>
</organism>
<feature type="region of interest" description="Disordered" evidence="1">
    <location>
        <begin position="1"/>
        <end position="36"/>
    </location>
</feature>
<accession>A0A1W2F2J3</accession>
<dbReference type="Proteomes" id="UP000192656">
    <property type="component" value="Unassembled WGS sequence"/>
</dbReference>
<dbReference type="InterPro" id="IPR036388">
    <property type="entry name" value="WH-like_DNA-bd_sf"/>
</dbReference>
<proteinExistence type="predicted"/>
<dbReference type="EMBL" id="FWXR01000051">
    <property type="protein sequence ID" value="SMD15716.1"/>
    <property type="molecule type" value="Genomic_DNA"/>
</dbReference>
<evidence type="ECO:0000313" key="3">
    <source>
        <dbReference type="Proteomes" id="UP000192656"/>
    </source>
</evidence>
<name>A0A1W2F2J3_9HYPH</name>
<dbReference type="InterPro" id="IPR010921">
    <property type="entry name" value="Trp_repressor/repl_initiator"/>
</dbReference>
<dbReference type="AlphaFoldDB" id="A0A1W2F2J3"/>
<feature type="compositionally biased region" description="Basic and acidic residues" evidence="1">
    <location>
        <begin position="1"/>
        <end position="19"/>
    </location>
</feature>
<reference evidence="2 3" key="1">
    <citation type="submission" date="2017-04" db="EMBL/GenBank/DDBJ databases">
        <authorList>
            <person name="Afonso C.L."/>
            <person name="Miller P.J."/>
            <person name="Scott M.A."/>
            <person name="Spackman E."/>
            <person name="Goraichik I."/>
            <person name="Dimitrov K.M."/>
            <person name="Suarez D.L."/>
            <person name="Swayne D.E."/>
        </authorList>
    </citation>
    <scope>NUCLEOTIDE SEQUENCE [LARGE SCALE GENOMIC DNA]</scope>
    <source>
        <strain evidence="2 3">CGMCC 1.10972</strain>
    </source>
</reference>
<keyword evidence="3" id="KW-1185">Reference proteome</keyword>
<gene>
    <name evidence="2" type="ORF">SAMN06297251_1511</name>
</gene>
<evidence type="ECO:0000256" key="1">
    <source>
        <dbReference type="SAM" id="MobiDB-lite"/>
    </source>
</evidence>
<dbReference type="Gene3D" id="1.10.10.10">
    <property type="entry name" value="Winged helix-like DNA-binding domain superfamily/Winged helix DNA-binding domain"/>
    <property type="match status" value="1"/>
</dbReference>
<sequence>MTDEKSARAGETERAHHAGDGSPAPPRQRRLSAGRKQEAVLRVLRGEPLETVAREVGVAAGDLSGWRDNFLEAGTASLKSRPEDDRDRELKAMREKIGEMTMANELLEAKIDRLEAGTPFARRRSKR</sequence>
<dbReference type="STRING" id="937218.SAMN06297251_1511"/>
<protein>
    <submittedName>
        <fullName evidence="2">Transposase</fullName>
    </submittedName>
</protein>